<dbReference type="PANTHER" id="PTHR30153:SF2">
    <property type="entry name" value="REPLICATIVE DNA HELICASE"/>
    <property type="match status" value="1"/>
</dbReference>
<keyword evidence="2" id="KW-0347">Helicase</keyword>
<feature type="domain" description="SF4 helicase" evidence="1">
    <location>
        <begin position="31"/>
        <end position="302"/>
    </location>
</feature>
<dbReference type="PROSITE" id="PS51199">
    <property type="entry name" value="SF4_HELICASE"/>
    <property type="match status" value="1"/>
</dbReference>
<keyword evidence="2" id="KW-0067">ATP-binding</keyword>
<dbReference type="Gene3D" id="3.40.50.300">
    <property type="entry name" value="P-loop containing nucleotide triphosphate hydrolases"/>
    <property type="match status" value="1"/>
</dbReference>
<dbReference type="GO" id="GO:0003678">
    <property type="term" value="F:DNA helicase activity"/>
    <property type="evidence" value="ECO:0007669"/>
    <property type="project" value="InterPro"/>
</dbReference>
<dbReference type="InterPro" id="IPR027417">
    <property type="entry name" value="P-loop_NTPase"/>
</dbReference>
<dbReference type="GO" id="GO:0006260">
    <property type="term" value="P:DNA replication"/>
    <property type="evidence" value="ECO:0007669"/>
    <property type="project" value="InterPro"/>
</dbReference>
<protein>
    <submittedName>
        <fullName evidence="2">DnaB-like helicase C-terminal domain-containing protein</fullName>
    </submittedName>
</protein>
<reference evidence="2" key="1">
    <citation type="submission" date="2021-02" db="EMBL/GenBank/DDBJ databases">
        <title>Comparative genomics of Ferrovum myxofaciens strains, predominant extremophile bacteria forming large biofilm stalactites in acid mine ecosystems.</title>
        <authorList>
            <person name="Burkartova K."/>
            <person name="Ridl J."/>
            <person name="Pajer P."/>
            <person name="Falteisek L."/>
        </authorList>
    </citation>
    <scope>NUCLEOTIDE SEQUENCE</scope>
    <source>
        <strain evidence="2">MI1III</strain>
    </source>
</reference>
<evidence type="ECO:0000259" key="1">
    <source>
        <dbReference type="PROSITE" id="PS51199"/>
    </source>
</evidence>
<dbReference type="Proteomes" id="UP000683551">
    <property type="component" value="Chromosome"/>
</dbReference>
<organism evidence="2 3">
    <name type="scientific">Ferrovum myxofaciens</name>
    <dbReference type="NCBI Taxonomy" id="416213"/>
    <lineage>
        <taxon>Bacteria</taxon>
        <taxon>Pseudomonadati</taxon>
        <taxon>Pseudomonadota</taxon>
        <taxon>Betaproteobacteria</taxon>
        <taxon>Ferrovales</taxon>
        <taxon>Ferrovaceae</taxon>
        <taxon>Ferrovum</taxon>
    </lineage>
</organism>
<evidence type="ECO:0000313" key="2">
    <source>
        <dbReference type="EMBL" id="QWY76959.1"/>
    </source>
</evidence>
<dbReference type="Pfam" id="PF03796">
    <property type="entry name" value="DnaB_C"/>
    <property type="match status" value="1"/>
</dbReference>
<evidence type="ECO:0000313" key="3">
    <source>
        <dbReference type="Proteomes" id="UP000683551"/>
    </source>
</evidence>
<gene>
    <name evidence="2" type="ORF">JZL65_10790</name>
</gene>
<sequence length="338" mass="37053">MNKPQTQSFVLDPNLFSVSEGYLRLLDRRHNGGAQDFAASGFKTLDRKFPGLLHDGHLIIVGGRPGSGKSIFCQQVAEAVAVDKTVIFATYEMSKLEIAERSIARRSGISLSRLRVADDLKQSDFGAIIDALAGCATFLRVADDGLSINDLVERAARYPEELAALDLPPLGLVVVDYLQLIPIDDRRGTTNRALAVGEVSRSLKRLAQSLQVPVLAAAQINRETESRPDKRPHLGDLRESGSIEQDADLVVFLYRDELYNENSADRGMAEVLVRKNRHGATGMVKLGFSGERLAFSDLPARVPFNIVNRPVIAMDAKPVLEKATNDNKGAGGDREVWY</sequence>
<proteinExistence type="predicted"/>
<dbReference type="PANTHER" id="PTHR30153">
    <property type="entry name" value="REPLICATIVE DNA HELICASE DNAB"/>
    <property type="match status" value="1"/>
</dbReference>
<dbReference type="EMBL" id="CP071137">
    <property type="protein sequence ID" value="QWY76959.1"/>
    <property type="molecule type" value="Genomic_DNA"/>
</dbReference>
<dbReference type="GO" id="GO:0005524">
    <property type="term" value="F:ATP binding"/>
    <property type="evidence" value="ECO:0007669"/>
    <property type="project" value="InterPro"/>
</dbReference>
<dbReference type="GO" id="GO:0005829">
    <property type="term" value="C:cytosol"/>
    <property type="evidence" value="ECO:0007669"/>
    <property type="project" value="TreeGrafter"/>
</dbReference>
<dbReference type="SUPFAM" id="SSF52540">
    <property type="entry name" value="P-loop containing nucleoside triphosphate hydrolases"/>
    <property type="match status" value="1"/>
</dbReference>
<name>A0A9E6SX23_9PROT</name>
<keyword evidence="2" id="KW-0378">Hydrolase</keyword>
<accession>A0A9E6SX23</accession>
<keyword evidence="2" id="KW-0547">Nucleotide-binding</keyword>
<dbReference type="AlphaFoldDB" id="A0A9E6SX23"/>
<dbReference type="InterPro" id="IPR007694">
    <property type="entry name" value="DNA_helicase_DnaB-like_C"/>
</dbReference>
<dbReference type="RefSeq" id="WP_273144129.1">
    <property type="nucleotide sequence ID" value="NZ_CP053675.1"/>
</dbReference>